<evidence type="ECO:0000313" key="4">
    <source>
        <dbReference type="Proteomes" id="UP001259832"/>
    </source>
</evidence>
<accession>A0AAD9GP10</accession>
<protein>
    <submittedName>
        <fullName evidence="3">Uncharacterized protein</fullName>
    </submittedName>
</protein>
<feature type="region of interest" description="Disordered" evidence="1">
    <location>
        <begin position="1"/>
        <end position="32"/>
    </location>
</feature>
<organism evidence="3 4">
    <name type="scientific">Phytophthora citrophthora</name>
    <dbReference type="NCBI Taxonomy" id="4793"/>
    <lineage>
        <taxon>Eukaryota</taxon>
        <taxon>Sar</taxon>
        <taxon>Stramenopiles</taxon>
        <taxon>Oomycota</taxon>
        <taxon>Peronosporomycetes</taxon>
        <taxon>Peronosporales</taxon>
        <taxon>Peronosporaceae</taxon>
        <taxon>Phytophthora</taxon>
    </lineage>
</organism>
<evidence type="ECO:0000256" key="1">
    <source>
        <dbReference type="SAM" id="MobiDB-lite"/>
    </source>
</evidence>
<keyword evidence="2" id="KW-1133">Transmembrane helix</keyword>
<reference evidence="3" key="1">
    <citation type="submission" date="2023-08" db="EMBL/GenBank/DDBJ databases">
        <title>Reference Genome Resource for the Citrus Pathogen Phytophthora citrophthora.</title>
        <authorList>
            <person name="Moller H."/>
            <person name="Coetzee B."/>
            <person name="Rose L.J."/>
            <person name="Van Niekerk J.M."/>
        </authorList>
    </citation>
    <scope>NUCLEOTIDE SEQUENCE</scope>
    <source>
        <strain evidence="3">STE-U-9442</strain>
    </source>
</reference>
<proteinExistence type="predicted"/>
<dbReference type="EMBL" id="JASMQC010000010">
    <property type="protein sequence ID" value="KAK1942314.1"/>
    <property type="molecule type" value="Genomic_DNA"/>
</dbReference>
<keyword evidence="2" id="KW-0472">Membrane</keyword>
<dbReference type="Proteomes" id="UP001259832">
    <property type="component" value="Unassembled WGS sequence"/>
</dbReference>
<feature type="transmembrane region" description="Helical" evidence="2">
    <location>
        <begin position="41"/>
        <end position="61"/>
    </location>
</feature>
<keyword evidence="2" id="KW-0812">Transmembrane</keyword>
<keyword evidence="4" id="KW-1185">Reference proteome</keyword>
<gene>
    <name evidence="3" type="ORF">P3T76_006636</name>
</gene>
<name>A0AAD9GP10_9STRA</name>
<evidence type="ECO:0000256" key="2">
    <source>
        <dbReference type="SAM" id="Phobius"/>
    </source>
</evidence>
<evidence type="ECO:0000313" key="3">
    <source>
        <dbReference type="EMBL" id="KAK1942314.1"/>
    </source>
</evidence>
<comment type="caution">
    <text evidence="3">The sequence shown here is derived from an EMBL/GenBank/DDBJ whole genome shotgun (WGS) entry which is preliminary data.</text>
</comment>
<feature type="compositionally biased region" description="Polar residues" evidence="1">
    <location>
        <begin position="16"/>
        <end position="26"/>
    </location>
</feature>
<dbReference type="AlphaFoldDB" id="A0AAD9GP10"/>
<sequence length="306" mass="33094">MEGESEGLGQKRAPLSTVSLDSSYDNTDGDSAVEKRSASNACSWVVLMGLILVAVGLVLALDRTSQQSVVDEGSPVVSTSHSSLTSGEDLTASQKKLVEWLKQMSNASELYVEGDGSNFSLDGVLFPRDNEDTWLPFDAALVVRSGVTLPSRQFVVLANGRGFKWVMTSMGYGDVIVTAECLTANQSLPFDKLDSTVATANWTDSDKSEVNVVFNGENYTVSNDDGSYDFSSTEDTHCWLIGGEGGDLDLRICIPSVDGLFPKTEFTELFNAVSGCPELARKSARSRISMMSVPLPLRKWYASYKA</sequence>